<protein>
    <recommendedName>
        <fullName evidence="7">Ureidoglycolate hydrolase</fullName>
    </recommendedName>
</protein>
<gene>
    <name evidence="5" type="ORF">L861_12690</name>
</gene>
<dbReference type="GO" id="GO:0050385">
    <property type="term" value="F:ureidoglycolate lyase activity"/>
    <property type="evidence" value="ECO:0007669"/>
    <property type="project" value="UniProtKB-EC"/>
</dbReference>
<sequence>MDGIGSAQGWVHSASSQTCSRISPTAEAMAIGLLKDNDMLELKAEPLTPEAFAPFGDVIDTRGADYFPINAGRTRRYHDLAKVETLGEEARALISIFVSQPVDVPLELDFLERHPQGSQAFMPLHEERFLVVVAPPGDEIDTNDVRAFVTDGRQGVNYRAGTWHAIQSVLEREGEFLVVDRGGRGSNCDEYPLNVRVTLD</sequence>
<accession>S2KZ04</accession>
<dbReference type="NCBIfam" id="NF009932">
    <property type="entry name" value="PRK13395.1"/>
    <property type="match status" value="1"/>
</dbReference>
<dbReference type="EMBL" id="ASTJ01000039">
    <property type="protein sequence ID" value="EPC00644.1"/>
    <property type="molecule type" value="Genomic_DNA"/>
</dbReference>
<evidence type="ECO:0000256" key="4">
    <source>
        <dbReference type="ARBA" id="ARBA00047684"/>
    </source>
</evidence>
<reference evidence="5 6" key="1">
    <citation type="journal article" date="2013" name="Genome Announc.">
        <title>Draft genome sequence of the moderately halophilic gammaproteobacterium Halomonas anticariensis FP35.</title>
        <authorList>
            <person name="Tahrioui A."/>
            <person name="Quesada E."/>
            <person name="Llamas I."/>
        </authorList>
    </citation>
    <scope>NUCLEOTIDE SEQUENCE [LARGE SCALE GENOMIC DNA]</scope>
    <source>
        <strain evidence="6">DSM 16096 / CECT 5854 / LMG 22089 / FP35</strain>
    </source>
</reference>
<proteinExistence type="predicted"/>
<dbReference type="PANTHER" id="PTHR21221">
    <property type="entry name" value="UREIDOGLYCOLATE HYDROLASE"/>
    <property type="match status" value="1"/>
</dbReference>
<dbReference type="Pfam" id="PF04115">
    <property type="entry name" value="Ureidogly_lyase"/>
    <property type="match status" value="1"/>
</dbReference>
<dbReference type="eggNOG" id="COG3194">
    <property type="taxonomic scope" value="Bacteria"/>
</dbReference>
<organism evidence="5 6">
    <name type="scientific">Litchfieldella anticariensis (strain DSM 16096 / CECT 5854 / CIP 108499 / LMG 22089 / FP35)</name>
    <name type="common">Halomonas anticariensis</name>
    <dbReference type="NCBI Taxonomy" id="1121939"/>
    <lineage>
        <taxon>Bacteria</taxon>
        <taxon>Pseudomonadati</taxon>
        <taxon>Pseudomonadota</taxon>
        <taxon>Gammaproteobacteria</taxon>
        <taxon>Oceanospirillales</taxon>
        <taxon>Halomonadaceae</taxon>
        <taxon>Litchfieldella</taxon>
    </lineage>
</organism>
<dbReference type="InterPro" id="IPR024060">
    <property type="entry name" value="Ureidoglycolate_lyase_dom_sf"/>
</dbReference>
<evidence type="ECO:0000256" key="3">
    <source>
        <dbReference type="ARBA" id="ARBA00023239"/>
    </source>
</evidence>
<dbReference type="CDD" id="cd20298">
    <property type="entry name" value="cupin_UAH"/>
    <property type="match status" value="1"/>
</dbReference>
<dbReference type="STRING" id="1121939.L861_12690"/>
<dbReference type="InterPro" id="IPR047233">
    <property type="entry name" value="UAH_cupin"/>
</dbReference>
<name>S2KZ04_LITA3</name>
<dbReference type="Proteomes" id="UP000014463">
    <property type="component" value="Unassembled WGS sequence"/>
</dbReference>
<keyword evidence="6" id="KW-1185">Reference proteome</keyword>
<dbReference type="PATRIC" id="fig|1121939.11.peg.3715"/>
<dbReference type="PANTHER" id="PTHR21221:SF1">
    <property type="entry name" value="UREIDOGLYCOLATE LYASE"/>
    <property type="match status" value="1"/>
</dbReference>
<dbReference type="GO" id="GO:0004848">
    <property type="term" value="F:ureidoglycolate hydrolase activity"/>
    <property type="evidence" value="ECO:0007669"/>
    <property type="project" value="InterPro"/>
</dbReference>
<evidence type="ECO:0000256" key="1">
    <source>
        <dbReference type="ARBA" id="ARBA00011738"/>
    </source>
</evidence>
<dbReference type="InterPro" id="IPR007247">
    <property type="entry name" value="Ureidogly_lyase"/>
</dbReference>
<evidence type="ECO:0000313" key="5">
    <source>
        <dbReference type="EMBL" id="EPC00644.1"/>
    </source>
</evidence>
<keyword evidence="2" id="KW-0659">Purine metabolism</keyword>
<comment type="caution">
    <text evidence="5">The sequence shown here is derived from an EMBL/GenBank/DDBJ whole genome shotgun (WGS) entry which is preliminary data.</text>
</comment>
<dbReference type="SUPFAM" id="SSF51182">
    <property type="entry name" value="RmlC-like cupins"/>
    <property type="match status" value="1"/>
</dbReference>
<dbReference type="GO" id="GO:0000256">
    <property type="term" value="P:allantoin catabolic process"/>
    <property type="evidence" value="ECO:0007669"/>
    <property type="project" value="InterPro"/>
</dbReference>
<comment type="catalytic activity">
    <reaction evidence="4">
        <text>(S)-ureidoglycolate = urea + glyoxylate</text>
        <dbReference type="Rhea" id="RHEA:11304"/>
        <dbReference type="ChEBI" id="CHEBI:16199"/>
        <dbReference type="ChEBI" id="CHEBI:36655"/>
        <dbReference type="ChEBI" id="CHEBI:57296"/>
        <dbReference type="EC" id="4.3.2.3"/>
    </reaction>
</comment>
<dbReference type="GO" id="GO:0006144">
    <property type="term" value="P:purine nucleobase metabolic process"/>
    <property type="evidence" value="ECO:0007669"/>
    <property type="project" value="UniProtKB-KW"/>
</dbReference>
<dbReference type="Gene3D" id="2.60.120.480">
    <property type="entry name" value="Ureidoglycolate hydrolase"/>
    <property type="match status" value="1"/>
</dbReference>
<dbReference type="AlphaFoldDB" id="S2KZ04"/>
<keyword evidence="3" id="KW-0456">Lyase</keyword>
<evidence type="ECO:0000313" key="6">
    <source>
        <dbReference type="Proteomes" id="UP000014463"/>
    </source>
</evidence>
<evidence type="ECO:0000256" key="2">
    <source>
        <dbReference type="ARBA" id="ARBA00022631"/>
    </source>
</evidence>
<dbReference type="InterPro" id="IPR011051">
    <property type="entry name" value="RmlC_Cupin_sf"/>
</dbReference>
<evidence type="ECO:0008006" key="7">
    <source>
        <dbReference type="Google" id="ProtNLM"/>
    </source>
</evidence>
<comment type="subunit">
    <text evidence="1">Homodimer.</text>
</comment>